<organism evidence="2 3">
    <name type="scientific">Caviibacterium pharyngocola</name>
    <dbReference type="NCBI Taxonomy" id="28159"/>
    <lineage>
        <taxon>Bacteria</taxon>
        <taxon>Pseudomonadati</taxon>
        <taxon>Pseudomonadota</taxon>
        <taxon>Gammaproteobacteria</taxon>
        <taxon>Pasteurellales</taxon>
        <taxon>Pasteurellaceae</taxon>
        <taxon>Caviibacterium</taxon>
    </lineage>
</organism>
<reference evidence="2 3" key="1">
    <citation type="submission" date="2017-11" db="EMBL/GenBank/DDBJ databases">
        <title>Reclassification of Bisgaard taxon 5 as Caviibacterium pharyngocola gen. nov., sp. nov.</title>
        <authorList>
            <person name="Christensen H."/>
        </authorList>
    </citation>
    <scope>NUCLEOTIDE SEQUENCE [LARGE SCALE GENOMIC DNA]</scope>
    <source>
        <strain evidence="2 3">7_3</strain>
    </source>
</reference>
<keyword evidence="1" id="KW-0175">Coiled coil</keyword>
<sequence>MKQLNDTVAANKVVVQAGKNTMVTPSNDGKLYTVDAWDTQVEAGDGLTLSDGAYKNDAEQKRGYKLDLSQTTKDNIQKGVDANTTVTTKGITFNGNSGSTGAKMLGSALSITATGKGGAVANTTATDAGVVVNIDTTALETNISKNAENITKNAANITNNAENITKNASNITNNTNAINTLKTNTIKLSGDDSSVTNAQQLGQDGGIQFNIVGNDQIAASASGSQVALSIKDGSIGTTQLANQAVTGDKVANKTLDKTQIKTGNVTSGTPNLLTVANGTDRLVGTDDLVLSVNTDNLASATNISYKANGDTAKAVSLATGFNFTNGTTTVASVNDNGVVSFDLNQATKDNIQKGVDANTTVTTKGITFNGNS</sequence>
<comment type="caution">
    <text evidence="2">The sequence shown here is derived from an EMBL/GenBank/DDBJ whole genome shotgun (WGS) entry which is preliminary data.</text>
</comment>
<proteinExistence type="predicted"/>
<evidence type="ECO:0000313" key="3">
    <source>
        <dbReference type="Proteomes" id="UP000230282"/>
    </source>
</evidence>
<accession>A0A2M8RTG2</accession>
<name>A0A2M8RTG2_9PAST</name>
<gene>
    <name evidence="2" type="ORF">CVP04_10580</name>
</gene>
<protein>
    <recommendedName>
        <fullName evidence="4">Trimeric autotransporter adhesin YadA-like stalk domain-containing protein</fullName>
    </recommendedName>
</protein>
<evidence type="ECO:0000313" key="2">
    <source>
        <dbReference type="EMBL" id="PJG82178.1"/>
    </source>
</evidence>
<feature type="coiled-coil region" evidence="1">
    <location>
        <begin position="147"/>
        <end position="174"/>
    </location>
</feature>
<evidence type="ECO:0000256" key="1">
    <source>
        <dbReference type="SAM" id="Coils"/>
    </source>
</evidence>
<dbReference type="Proteomes" id="UP000230282">
    <property type="component" value="Unassembled WGS sequence"/>
</dbReference>
<evidence type="ECO:0008006" key="4">
    <source>
        <dbReference type="Google" id="ProtNLM"/>
    </source>
</evidence>
<dbReference type="EMBL" id="PHGZ01000027">
    <property type="protein sequence ID" value="PJG82178.1"/>
    <property type="molecule type" value="Genomic_DNA"/>
</dbReference>
<dbReference type="AlphaFoldDB" id="A0A2M8RTG2"/>
<keyword evidence="3" id="KW-1185">Reference proteome</keyword>
<feature type="non-terminal residue" evidence="2">
    <location>
        <position position="372"/>
    </location>
</feature>